<keyword evidence="4" id="KW-0560">Oxidoreductase</keyword>
<evidence type="ECO:0000256" key="4">
    <source>
        <dbReference type="ARBA" id="ARBA00023002"/>
    </source>
</evidence>
<dbReference type="CDD" id="cd03469">
    <property type="entry name" value="Rieske_RO_Alpha_N"/>
    <property type="match status" value="1"/>
</dbReference>
<dbReference type="PANTHER" id="PTHR43756:SF5">
    <property type="entry name" value="CHOLINE MONOOXYGENASE, CHLOROPLASTIC"/>
    <property type="match status" value="1"/>
</dbReference>
<comment type="cofactor">
    <cofactor evidence="1">
        <name>Fe cation</name>
        <dbReference type="ChEBI" id="CHEBI:24875"/>
    </cofactor>
</comment>
<dbReference type="Pfam" id="PF00355">
    <property type="entry name" value="Rieske"/>
    <property type="match status" value="1"/>
</dbReference>
<reference evidence="8" key="1">
    <citation type="journal article" date="2011" name="Environ. Microbiol.">
        <title>Time-series analyses of Monterey Bay coastal microbial picoplankton using a 'genome proxy' microarray.</title>
        <authorList>
            <person name="Rich V.I."/>
            <person name="Pham V.D."/>
            <person name="Eppley J."/>
            <person name="Shi Y."/>
            <person name="DeLong E.F."/>
        </authorList>
    </citation>
    <scope>NUCLEOTIDE SEQUENCE</scope>
</reference>
<keyword evidence="3" id="KW-0479">Metal-binding</keyword>
<name>E0XV35_9GAMM</name>
<evidence type="ECO:0000256" key="2">
    <source>
        <dbReference type="ARBA" id="ARBA00022714"/>
    </source>
</evidence>
<dbReference type="InterPro" id="IPR036922">
    <property type="entry name" value="Rieske_2Fe-2S_sf"/>
</dbReference>
<proteinExistence type="predicted"/>
<evidence type="ECO:0000256" key="6">
    <source>
        <dbReference type="ARBA" id="ARBA00023014"/>
    </source>
</evidence>
<protein>
    <submittedName>
        <fullName evidence="8">Phenylpropionate dioxygenase and related ring-hydroxylating dioxygenases, large terminal subunit</fullName>
    </submittedName>
</protein>
<accession>E0XV35</accession>
<evidence type="ECO:0000256" key="5">
    <source>
        <dbReference type="ARBA" id="ARBA00023004"/>
    </source>
</evidence>
<dbReference type="PROSITE" id="PS51296">
    <property type="entry name" value="RIESKE"/>
    <property type="match status" value="1"/>
</dbReference>
<organism evidence="8">
    <name type="scientific">uncultured Chromatiales bacterium HF0200_41F04</name>
    <dbReference type="NCBI Taxonomy" id="710740"/>
    <lineage>
        <taxon>Bacteria</taxon>
        <taxon>Pseudomonadati</taxon>
        <taxon>Pseudomonadota</taxon>
        <taxon>Gammaproteobacteria</taxon>
        <taxon>Chromatiales</taxon>
        <taxon>environmental samples</taxon>
    </lineage>
</organism>
<evidence type="ECO:0000256" key="1">
    <source>
        <dbReference type="ARBA" id="ARBA00001962"/>
    </source>
</evidence>
<dbReference type="InterPro" id="IPR001663">
    <property type="entry name" value="Rng_hydr_dOase-A"/>
</dbReference>
<dbReference type="CDD" id="cd08887">
    <property type="entry name" value="RHO_alpha_C_3"/>
    <property type="match status" value="1"/>
</dbReference>
<dbReference type="GO" id="GO:0005506">
    <property type="term" value="F:iron ion binding"/>
    <property type="evidence" value="ECO:0007669"/>
    <property type="project" value="InterPro"/>
</dbReference>
<dbReference type="PANTHER" id="PTHR43756">
    <property type="entry name" value="CHOLINE MONOOXYGENASE, CHLOROPLASTIC"/>
    <property type="match status" value="1"/>
</dbReference>
<sequence>MLCKYLSRGYAAVLHSEQVALGNRLLKYIETKTTALGKAIYAQPISEYVCKQQAEIEKQVFFRNQLLCVGLSARLPSAGSFITDSLSGIPILLTRDAQNTVHGFLNVCRHRGAQIARGCGTVKSFSCPYHAWRYDLLGKLISRPQDDAFSEMPRENHGLIPLPVIERDGMLWVCPSPGQSTDINKKLGGISNELASYNLASFHHFDSCTMRRRMNWKLIVDTFLESYHFGVLHKDTIWPIFYDNLSTFDAWGPNFRLVSARRTIDDLKSLDESEWSVLEHIVGIYVLFPNTVLVWQLDHVELWHIYPGTDDPNLSVVRLDLYTPEPTVTEKMKKHWKKNLDLVVKVVEEEDFPVGETIQTGFHSLAQSHITFGTNEPALTHFHRSVTHAIQASRKTT</sequence>
<evidence type="ECO:0000259" key="7">
    <source>
        <dbReference type="PROSITE" id="PS51296"/>
    </source>
</evidence>
<dbReference type="EMBL" id="GU474885">
    <property type="protein sequence ID" value="ADI18276.1"/>
    <property type="molecule type" value="Genomic_DNA"/>
</dbReference>
<dbReference type="Gene3D" id="3.90.380.10">
    <property type="entry name" value="Naphthalene 1,2-dioxygenase Alpha Subunit, Chain A, domain 1"/>
    <property type="match status" value="1"/>
</dbReference>
<dbReference type="Gene3D" id="2.102.10.10">
    <property type="entry name" value="Rieske [2Fe-2S] iron-sulphur domain"/>
    <property type="match status" value="1"/>
</dbReference>
<dbReference type="Pfam" id="PF00848">
    <property type="entry name" value="Ring_hydroxyl_A"/>
    <property type="match status" value="1"/>
</dbReference>
<evidence type="ECO:0000256" key="3">
    <source>
        <dbReference type="ARBA" id="ARBA00022723"/>
    </source>
</evidence>
<feature type="domain" description="Rieske" evidence="7">
    <location>
        <begin position="66"/>
        <end position="173"/>
    </location>
</feature>
<dbReference type="InterPro" id="IPR017941">
    <property type="entry name" value="Rieske_2Fe-2S"/>
</dbReference>
<keyword evidence="2" id="KW-0001">2Fe-2S</keyword>
<keyword evidence="8" id="KW-0223">Dioxygenase</keyword>
<dbReference type="AlphaFoldDB" id="E0XV35"/>
<keyword evidence="5" id="KW-0408">Iron</keyword>
<dbReference type="GO" id="GO:0051213">
    <property type="term" value="F:dioxygenase activity"/>
    <property type="evidence" value="ECO:0007669"/>
    <property type="project" value="UniProtKB-KW"/>
</dbReference>
<dbReference type="InterPro" id="IPR015879">
    <property type="entry name" value="Ring_hydroxy_dOase_asu_C_dom"/>
</dbReference>
<dbReference type="SUPFAM" id="SSF50022">
    <property type="entry name" value="ISP domain"/>
    <property type="match status" value="1"/>
</dbReference>
<evidence type="ECO:0000313" key="8">
    <source>
        <dbReference type="EMBL" id="ADI18276.1"/>
    </source>
</evidence>
<dbReference type="GO" id="GO:0051537">
    <property type="term" value="F:2 iron, 2 sulfur cluster binding"/>
    <property type="evidence" value="ECO:0007669"/>
    <property type="project" value="UniProtKB-KW"/>
</dbReference>
<dbReference type="SUPFAM" id="SSF55961">
    <property type="entry name" value="Bet v1-like"/>
    <property type="match status" value="1"/>
</dbReference>
<keyword evidence="6" id="KW-0411">Iron-sulfur</keyword>